<evidence type="ECO:0000256" key="1">
    <source>
        <dbReference type="SAM" id="MobiDB-lite"/>
    </source>
</evidence>
<gene>
    <name evidence="3" type="ORF">DPM19_17840</name>
</gene>
<evidence type="ECO:0000313" key="3">
    <source>
        <dbReference type="EMBL" id="RAY14133.1"/>
    </source>
</evidence>
<keyword evidence="2" id="KW-0732">Signal</keyword>
<organism evidence="3 4">
    <name type="scientific">Actinomadura craniellae</name>
    <dbReference type="NCBI Taxonomy" id="2231787"/>
    <lineage>
        <taxon>Bacteria</taxon>
        <taxon>Bacillati</taxon>
        <taxon>Actinomycetota</taxon>
        <taxon>Actinomycetes</taxon>
        <taxon>Streptosporangiales</taxon>
        <taxon>Thermomonosporaceae</taxon>
        <taxon>Actinomadura</taxon>
    </lineage>
</organism>
<sequence length="178" mass="18621">MRPTRRPGRRLCTRGAPPALALALLLTGCGSGGDGGGVASAGGAARKSGAPASMDPREKALKFAQCMRDNGVPMDDPEPGKGIRIRVGGETDRATVEKAMAACRQYSPQADGSPGSDPRMEEAARKFAQCMRDNGVPMDDPKPGQRGIRVDRKLSEDPDFEAAHKKCQAALPGPGARP</sequence>
<dbReference type="OrthoDB" id="7949713at2"/>
<comment type="caution">
    <text evidence="3">The sequence shown here is derived from an EMBL/GenBank/DDBJ whole genome shotgun (WGS) entry which is preliminary data.</text>
</comment>
<feature type="compositionally biased region" description="Low complexity" evidence="1">
    <location>
        <begin position="41"/>
        <end position="53"/>
    </location>
</feature>
<dbReference type="EMBL" id="QLYX01000007">
    <property type="protein sequence ID" value="RAY14133.1"/>
    <property type="molecule type" value="Genomic_DNA"/>
</dbReference>
<reference evidence="3 4" key="1">
    <citation type="submission" date="2018-06" db="EMBL/GenBank/DDBJ databases">
        <title>Actinomadura craniellae sp. nov. isolated from marine sponge Craniella sp.</title>
        <authorList>
            <person name="Li L."/>
            <person name="Xu Q.H."/>
            <person name="Lin H.W."/>
            <person name="Lu Y.H."/>
        </authorList>
    </citation>
    <scope>NUCLEOTIDE SEQUENCE [LARGE SCALE GENOMIC DNA]</scope>
    <source>
        <strain evidence="3 4">LHW63021</strain>
    </source>
</reference>
<accession>A0A365H786</accession>
<dbReference type="AlphaFoldDB" id="A0A365H786"/>
<evidence type="ECO:0000256" key="2">
    <source>
        <dbReference type="SAM" id="SignalP"/>
    </source>
</evidence>
<dbReference type="RefSeq" id="WP_111869045.1">
    <property type="nucleotide sequence ID" value="NZ_QLYX01000007.1"/>
</dbReference>
<feature type="chain" id="PRO_5039317785" evidence="2">
    <location>
        <begin position="22"/>
        <end position="178"/>
    </location>
</feature>
<evidence type="ECO:0000313" key="4">
    <source>
        <dbReference type="Proteomes" id="UP000251891"/>
    </source>
</evidence>
<feature type="region of interest" description="Disordered" evidence="1">
    <location>
        <begin position="133"/>
        <end position="178"/>
    </location>
</feature>
<protein>
    <submittedName>
        <fullName evidence="3">Uncharacterized protein</fullName>
    </submittedName>
</protein>
<name>A0A365H786_9ACTN</name>
<dbReference type="Proteomes" id="UP000251891">
    <property type="component" value="Unassembled WGS sequence"/>
</dbReference>
<dbReference type="PROSITE" id="PS51257">
    <property type="entry name" value="PROKAR_LIPOPROTEIN"/>
    <property type="match status" value="1"/>
</dbReference>
<feature type="compositionally biased region" description="Basic and acidic residues" evidence="1">
    <location>
        <begin position="139"/>
        <end position="164"/>
    </location>
</feature>
<feature type="region of interest" description="Disordered" evidence="1">
    <location>
        <begin position="35"/>
        <end position="56"/>
    </location>
</feature>
<proteinExistence type="predicted"/>
<feature type="signal peptide" evidence="2">
    <location>
        <begin position="1"/>
        <end position="21"/>
    </location>
</feature>
<keyword evidence="4" id="KW-1185">Reference proteome</keyword>